<evidence type="ECO:0000256" key="1">
    <source>
        <dbReference type="SAM" id="MobiDB-lite"/>
    </source>
</evidence>
<feature type="compositionally biased region" description="Acidic residues" evidence="1">
    <location>
        <begin position="26"/>
        <end position="49"/>
    </location>
</feature>
<comment type="caution">
    <text evidence="2">The sequence shown here is derived from an EMBL/GenBank/DDBJ whole genome shotgun (WGS) entry which is preliminary data.</text>
</comment>
<evidence type="ECO:0000313" key="3">
    <source>
        <dbReference type="Proteomes" id="UP000838763"/>
    </source>
</evidence>
<gene>
    <name evidence="2" type="ORF">PPNO1_LOCUS9136</name>
</gene>
<dbReference type="AlphaFoldDB" id="A0A9P1MFP7"/>
<name>A0A9P1MFP7_9PEZI</name>
<dbReference type="OrthoDB" id="3937708at2759"/>
<keyword evidence="3" id="KW-1185">Reference proteome</keyword>
<dbReference type="Proteomes" id="UP000838763">
    <property type="component" value="Unassembled WGS sequence"/>
</dbReference>
<accession>A0A9P1MFP7</accession>
<proteinExistence type="predicted"/>
<sequence length="163" mass="18901">MSWEALERRPLTRREASLRRRQEKDEPVEEDEEEDEESGEDTDEEEYPDDVVVFPTITETVWDANATQTYMVTIALAQKTVYEDVNHVVTSTFIPPAQTLCVNDVDVTTTETFQGEEQTEFYVDYVTVTTEQTIWIGQTTVQTYSDYHIMTQCWQGGGWYGFP</sequence>
<evidence type="ECO:0000313" key="2">
    <source>
        <dbReference type="EMBL" id="CAI4219582.1"/>
    </source>
</evidence>
<organism evidence="2 3">
    <name type="scientific">Parascedosporium putredinis</name>
    <dbReference type="NCBI Taxonomy" id="1442378"/>
    <lineage>
        <taxon>Eukaryota</taxon>
        <taxon>Fungi</taxon>
        <taxon>Dikarya</taxon>
        <taxon>Ascomycota</taxon>
        <taxon>Pezizomycotina</taxon>
        <taxon>Sordariomycetes</taxon>
        <taxon>Hypocreomycetidae</taxon>
        <taxon>Microascales</taxon>
        <taxon>Microascaceae</taxon>
        <taxon>Parascedosporium</taxon>
    </lineage>
</organism>
<dbReference type="EMBL" id="CALLCH030000020">
    <property type="protein sequence ID" value="CAI4219582.1"/>
    <property type="molecule type" value="Genomic_DNA"/>
</dbReference>
<protein>
    <submittedName>
        <fullName evidence="2">Uncharacterized protein</fullName>
    </submittedName>
</protein>
<reference evidence="2" key="1">
    <citation type="submission" date="2022-11" db="EMBL/GenBank/DDBJ databases">
        <authorList>
            <person name="Scott C."/>
            <person name="Bruce N."/>
        </authorList>
    </citation>
    <scope>NUCLEOTIDE SEQUENCE</scope>
</reference>
<feature type="region of interest" description="Disordered" evidence="1">
    <location>
        <begin position="1"/>
        <end position="49"/>
    </location>
</feature>
<feature type="compositionally biased region" description="Basic and acidic residues" evidence="1">
    <location>
        <begin position="1"/>
        <end position="25"/>
    </location>
</feature>